<dbReference type="GO" id="GO:0016757">
    <property type="term" value="F:glycosyltransferase activity"/>
    <property type="evidence" value="ECO:0007669"/>
    <property type="project" value="UniProtKB-KW"/>
</dbReference>
<dbReference type="SUPFAM" id="SSF53448">
    <property type="entry name" value="Nucleotide-diphospho-sugar transferases"/>
    <property type="match status" value="1"/>
</dbReference>
<dbReference type="PANTHER" id="PTHR22916:SF51">
    <property type="entry name" value="GLYCOSYLTRANSFERASE EPSH-RELATED"/>
    <property type="match status" value="1"/>
</dbReference>
<dbReference type="InterPro" id="IPR029044">
    <property type="entry name" value="Nucleotide-diphossugar_trans"/>
</dbReference>
<evidence type="ECO:0000313" key="5">
    <source>
        <dbReference type="Proteomes" id="UP000777303"/>
    </source>
</evidence>
<dbReference type="InterPro" id="IPR001173">
    <property type="entry name" value="Glyco_trans_2-like"/>
</dbReference>
<dbReference type="Proteomes" id="UP000777303">
    <property type="component" value="Unassembled WGS sequence"/>
</dbReference>
<dbReference type="AlphaFoldDB" id="A0A948X0H6"/>
<dbReference type="Pfam" id="PF00535">
    <property type="entry name" value="Glycos_transf_2"/>
    <property type="match status" value="1"/>
</dbReference>
<keyword evidence="1" id="KW-0328">Glycosyltransferase</keyword>
<evidence type="ECO:0000256" key="2">
    <source>
        <dbReference type="ARBA" id="ARBA00022679"/>
    </source>
</evidence>
<name>A0A948X0H6_9LACO</name>
<dbReference type="EMBL" id="JAHLFS010000031">
    <property type="protein sequence ID" value="MBU3851522.1"/>
    <property type="molecule type" value="Genomic_DNA"/>
</dbReference>
<organism evidence="4 5">
    <name type="scientific">Candidatus Paralactobacillus gallistercoris</name>
    <dbReference type="NCBI Taxonomy" id="2838724"/>
    <lineage>
        <taxon>Bacteria</taxon>
        <taxon>Bacillati</taxon>
        <taxon>Bacillota</taxon>
        <taxon>Bacilli</taxon>
        <taxon>Lactobacillales</taxon>
        <taxon>Lactobacillaceae</taxon>
        <taxon>Lactobacillus</taxon>
    </lineage>
</organism>
<reference evidence="4" key="1">
    <citation type="journal article" date="2021" name="PeerJ">
        <title>Extensive microbial diversity within the chicken gut microbiome revealed by metagenomics and culture.</title>
        <authorList>
            <person name="Gilroy R."/>
            <person name="Ravi A."/>
            <person name="Getino M."/>
            <person name="Pursley I."/>
            <person name="Horton D.L."/>
            <person name="Alikhan N.F."/>
            <person name="Baker D."/>
            <person name="Gharbi K."/>
            <person name="Hall N."/>
            <person name="Watson M."/>
            <person name="Adriaenssens E.M."/>
            <person name="Foster-Nyarko E."/>
            <person name="Jarju S."/>
            <person name="Secka A."/>
            <person name="Antonio M."/>
            <person name="Oren A."/>
            <person name="Chaudhuri R.R."/>
            <person name="La Ragione R."/>
            <person name="Hildebrand F."/>
            <person name="Pallen M.J."/>
        </authorList>
    </citation>
    <scope>NUCLEOTIDE SEQUENCE</scope>
    <source>
        <strain evidence="4">F6-6636</strain>
    </source>
</reference>
<keyword evidence="2" id="KW-0808">Transferase</keyword>
<protein>
    <submittedName>
        <fullName evidence="4">Glycosyltransferase</fullName>
    </submittedName>
</protein>
<evidence type="ECO:0000313" key="4">
    <source>
        <dbReference type="EMBL" id="MBU3851522.1"/>
    </source>
</evidence>
<evidence type="ECO:0000259" key="3">
    <source>
        <dbReference type="Pfam" id="PF00535"/>
    </source>
</evidence>
<accession>A0A948X0H6</accession>
<dbReference type="CDD" id="cd00761">
    <property type="entry name" value="Glyco_tranf_GTA_type"/>
    <property type="match status" value="1"/>
</dbReference>
<feature type="domain" description="Glycosyltransferase 2-like" evidence="3">
    <location>
        <begin position="8"/>
        <end position="145"/>
    </location>
</feature>
<comment type="caution">
    <text evidence="4">The sequence shown here is derived from an EMBL/GenBank/DDBJ whole genome shotgun (WGS) entry which is preliminary data.</text>
</comment>
<dbReference type="Gene3D" id="3.90.550.10">
    <property type="entry name" value="Spore Coat Polysaccharide Biosynthesis Protein SpsA, Chain A"/>
    <property type="match status" value="1"/>
</dbReference>
<proteinExistence type="predicted"/>
<sequence>MGNKPLISIIIPLYNSASYLHHCLQSIMQQTYQYFEVIMVDDASQDDTVKQAQKWVHSDPRFYLYQQHVNHGVSTNRNIGLSHARGTYVSFVDPDDWCAPDFLQTFINHSSGNDLVITGFYCNEHVASSIWPLQQHYYSPGQMLPFIMANFGNIRGYVWNKCYRRQLIAKYHLRFDTDLTIMEDMLFNVKYLMHAQRCYYTSQPHYHYVKRHNSTVHTVNKRMLQDIFKAIWRSSKVVLLHK</sequence>
<reference evidence="4" key="2">
    <citation type="submission" date="2021-04" db="EMBL/GenBank/DDBJ databases">
        <authorList>
            <person name="Gilroy R."/>
        </authorList>
    </citation>
    <scope>NUCLEOTIDE SEQUENCE</scope>
    <source>
        <strain evidence="4">F6-6636</strain>
    </source>
</reference>
<gene>
    <name evidence="4" type="ORF">H9901_02370</name>
</gene>
<dbReference type="PANTHER" id="PTHR22916">
    <property type="entry name" value="GLYCOSYLTRANSFERASE"/>
    <property type="match status" value="1"/>
</dbReference>
<evidence type="ECO:0000256" key="1">
    <source>
        <dbReference type="ARBA" id="ARBA00022676"/>
    </source>
</evidence>